<evidence type="ECO:0000313" key="2">
    <source>
        <dbReference type="EMBL" id="KAF6833984.1"/>
    </source>
</evidence>
<accession>A0A8H6KLZ5</accession>
<name>A0A8H6KLZ5_9PEZI</name>
<feature type="transmembrane region" description="Helical" evidence="1">
    <location>
        <begin position="147"/>
        <end position="166"/>
    </location>
</feature>
<feature type="transmembrane region" description="Helical" evidence="1">
    <location>
        <begin position="282"/>
        <end position="303"/>
    </location>
</feature>
<keyword evidence="1" id="KW-0812">Transmembrane</keyword>
<dbReference type="EMBL" id="WIGM01000205">
    <property type="protein sequence ID" value="KAF6833984.1"/>
    <property type="molecule type" value="Genomic_DNA"/>
</dbReference>
<keyword evidence="1" id="KW-0472">Membrane</keyword>
<comment type="caution">
    <text evidence="2">The sequence shown here is derived from an EMBL/GenBank/DDBJ whole genome shotgun (WGS) entry which is preliminary data.</text>
</comment>
<keyword evidence="2" id="KW-0560">Oxidoreductase</keyword>
<dbReference type="Proteomes" id="UP000639643">
    <property type="component" value="Unassembled WGS sequence"/>
</dbReference>
<evidence type="ECO:0000313" key="3">
    <source>
        <dbReference type="Proteomes" id="UP000639643"/>
    </source>
</evidence>
<keyword evidence="1" id="KW-1133">Transmembrane helix</keyword>
<evidence type="ECO:0000256" key="1">
    <source>
        <dbReference type="SAM" id="Phobius"/>
    </source>
</evidence>
<dbReference type="AlphaFoldDB" id="A0A8H6KLZ5"/>
<organism evidence="2 3">
    <name type="scientific">Colletotrichum musicola</name>
    <dbReference type="NCBI Taxonomy" id="2175873"/>
    <lineage>
        <taxon>Eukaryota</taxon>
        <taxon>Fungi</taxon>
        <taxon>Dikarya</taxon>
        <taxon>Ascomycota</taxon>
        <taxon>Pezizomycotina</taxon>
        <taxon>Sordariomycetes</taxon>
        <taxon>Hypocreomycetidae</taxon>
        <taxon>Glomerellales</taxon>
        <taxon>Glomerellaceae</taxon>
        <taxon>Colletotrichum</taxon>
        <taxon>Colletotrichum orchidearum species complex</taxon>
    </lineage>
</organism>
<dbReference type="OrthoDB" id="4830646at2759"/>
<keyword evidence="3" id="KW-1185">Reference proteome</keyword>
<protein>
    <submittedName>
        <fullName evidence="2">Thiol-specific monooxygenase 1</fullName>
    </submittedName>
</protein>
<proteinExistence type="predicted"/>
<reference evidence="2" key="1">
    <citation type="journal article" date="2020" name="Phytopathology">
        <title>Genome Sequence Resources of Colletotrichum truncatum, C. plurivorum, C. musicola, and C. sojae: Four Species Pathogenic to Soybean (Glycine max).</title>
        <authorList>
            <person name="Rogerio F."/>
            <person name="Boufleur T.R."/>
            <person name="Ciampi-Guillardi M."/>
            <person name="Sukno S.A."/>
            <person name="Thon M.R."/>
            <person name="Massola Junior N.S."/>
            <person name="Baroncelli R."/>
        </authorList>
    </citation>
    <scope>NUCLEOTIDE SEQUENCE</scope>
    <source>
        <strain evidence="2">LFN0074</strain>
    </source>
</reference>
<dbReference type="GO" id="GO:0004497">
    <property type="term" value="F:monooxygenase activity"/>
    <property type="evidence" value="ECO:0007669"/>
    <property type="project" value="UniProtKB-KW"/>
</dbReference>
<keyword evidence="2" id="KW-0503">Monooxygenase</keyword>
<sequence>MSASAQKRSAPAASRFTRRLSDFDITGILRGPRLPRLIPEFLASDVAGFILTAVLATDWTAFWKARLFRAFPFSETAASALSDFWTAFRQERWHTSDPAEEKPRSWSPHLWKPAPPRLRTYREILNRQQALRNCCDAQMRDLETRDVVWNLLLQVALALCWAWALLGDHVSVVRLLAEIEDGSDEGYRKRIEESVPPVVRKGEGVMPVADGAKRCCLNRVQERISRGQGLITRFAELELCRVDRDCLWDETDWLVETDGEIPAEMPDEDRFLVNRVVFSAGLSWFMVSISCDFATFYLFVLGLRLRQYLFG</sequence>
<gene>
    <name evidence="2" type="ORF">CMUS01_06345</name>
</gene>